<gene>
    <name evidence="4" type="ORF">ACFO6V_06915</name>
</gene>
<dbReference type="PANTHER" id="PTHR43877">
    <property type="entry name" value="AMINOALKYLPHOSPHONATE N-ACETYLTRANSFERASE-RELATED-RELATED"/>
    <property type="match status" value="1"/>
</dbReference>
<evidence type="ECO:0000256" key="1">
    <source>
        <dbReference type="ARBA" id="ARBA00022679"/>
    </source>
</evidence>
<proteinExistence type="predicted"/>
<comment type="caution">
    <text evidence="4">The sequence shown here is derived from an EMBL/GenBank/DDBJ whole genome shotgun (WGS) entry which is preliminary data.</text>
</comment>
<dbReference type="InterPro" id="IPR000182">
    <property type="entry name" value="GNAT_dom"/>
</dbReference>
<dbReference type="InterPro" id="IPR050832">
    <property type="entry name" value="Bact_Acetyltransf"/>
</dbReference>
<evidence type="ECO:0000313" key="4">
    <source>
        <dbReference type="EMBL" id="MFC4627955.1"/>
    </source>
</evidence>
<evidence type="ECO:0000259" key="3">
    <source>
        <dbReference type="PROSITE" id="PS51186"/>
    </source>
</evidence>
<sequence>MTTTHDTWTVGPEPFDSPDAVALWRECYTHLSDSWYLLKENRRTDPEELEREIAADPGSEFVAPRGALVVARRDGAAAGMAGVRLLDDERAELKRVFLRPEFRGTGAAARIVGAAEDQARLLGATRMVLDVRTDFVAARALYQRLGYSEIEPYTFGQYAEHWFGKAL</sequence>
<dbReference type="Proteomes" id="UP001596011">
    <property type="component" value="Unassembled WGS sequence"/>
</dbReference>
<dbReference type="EMBL" id="JBHSFI010000003">
    <property type="protein sequence ID" value="MFC4627955.1"/>
    <property type="molecule type" value="Genomic_DNA"/>
</dbReference>
<protein>
    <submittedName>
        <fullName evidence="4">GNAT family N-acetyltransferase</fullName>
    </submittedName>
</protein>
<dbReference type="SUPFAM" id="SSF55729">
    <property type="entry name" value="Acyl-CoA N-acyltransferases (Nat)"/>
    <property type="match status" value="1"/>
</dbReference>
<reference evidence="5" key="1">
    <citation type="journal article" date="2019" name="Int. J. Syst. Evol. Microbiol.">
        <title>The Global Catalogue of Microorganisms (GCM) 10K type strain sequencing project: providing services to taxonomists for standard genome sequencing and annotation.</title>
        <authorList>
            <consortium name="The Broad Institute Genomics Platform"/>
            <consortium name="The Broad Institute Genome Sequencing Center for Infectious Disease"/>
            <person name="Wu L."/>
            <person name="Ma J."/>
        </authorList>
    </citation>
    <scope>NUCLEOTIDE SEQUENCE [LARGE SCALE GENOMIC DNA]</scope>
    <source>
        <strain evidence="5">CCUG 42722</strain>
    </source>
</reference>
<keyword evidence="5" id="KW-1185">Reference proteome</keyword>
<dbReference type="PROSITE" id="PS51186">
    <property type="entry name" value="GNAT"/>
    <property type="match status" value="1"/>
</dbReference>
<dbReference type="CDD" id="cd04301">
    <property type="entry name" value="NAT_SF"/>
    <property type="match status" value="1"/>
</dbReference>
<organism evidence="4 5">
    <name type="scientific">Promicromonospora alba</name>
    <dbReference type="NCBI Taxonomy" id="1616110"/>
    <lineage>
        <taxon>Bacteria</taxon>
        <taxon>Bacillati</taxon>
        <taxon>Actinomycetota</taxon>
        <taxon>Actinomycetes</taxon>
        <taxon>Micrococcales</taxon>
        <taxon>Promicromonosporaceae</taxon>
        <taxon>Promicromonospora</taxon>
    </lineage>
</organism>
<evidence type="ECO:0000313" key="5">
    <source>
        <dbReference type="Proteomes" id="UP001596011"/>
    </source>
</evidence>
<accession>A0ABV9HFB8</accession>
<dbReference type="RefSeq" id="WP_377133576.1">
    <property type="nucleotide sequence ID" value="NZ_JBHSFI010000003.1"/>
</dbReference>
<evidence type="ECO:0000256" key="2">
    <source>
        <dbReference type="ARBA" id="ARBA00023315"/>
    </source>
</evidence>
<dbReference type="PANTHER" id="PTHR43877:SF2">
    <property type="entry name" value="AMINOALKYLPHOSPHONATE N-ACETYLTRANSFERASE-RELATED"/>
    <property type="match status" value="1"/>
</dbReference>
<name>A0ABV9HFB8_9MICO</name>
<dbReference type="Pfam" id="PF00583">
    <property type="entry name" value="Acetyltransf_1"/>
    <property type="match status" value="1"/>
</dbReference>
<dbReference type="Gene3D" id="3.40.630.30">
    <property type="match status" value="1"/>
</dbReference>
<keyword evidence="2" id="KW-0012">Acyltransferase</keyword>
<keyword evidence="1" id="KW-0808">Transferase</keyword>
<feature type="domain" description="N-acetyltransferase" evidence="3">
    <location>
        <begin position="22"/>
        <end position="167"/>
    </location>
</feature>
<dbReference type="InterPro" id="IPR016181">
    <property type="entry name" value="Acyl_CoA_acyltransferase"/>
</dbReference>